<dbReference type="PANTHER" id="PTHR11614">
    <property type="entry name" value="PHOSPHOLIPASE-RELATED"/>
    <property type="match status" value="1"/>
</dbReference>
<sequence>MKRETFMYEGVGNVKIFTYKWSPEKEIKIKGIIQIAHGMSETIARYGRTAESLTKAGFIVYGSDHRGHGQTANEEEKLGYLEEDSFNLMVEDMHRLLEIIKKENANVPIFLLGHSMGSFLTQRFICLYGRELNGAIFSGSNGSIGIMADIGRVVAKIVMAIYGRNRKSTLLDKLTLGGFNKSFKPCKTTFDWLSCDEKEVEKYINDPYCGYIYNAGFYYDLFEGLKLIAKQEEINKIPKNLPIYIFSGDKDPVGKFGQGVLKLVNTYKRAGINDLVYTLYKDGRHEMLNETNREEVIKNLIEWLGKHIEKNC</sequence>
<dbReference type="AlphaFoldDB" id="A0A0L6Z6D3"/>
<dbReference type="InterPro" id="IPR051044">
    <property type="entry name" value="MAG_DAG_Lipase"/>
</dbReference>
<reference evidence="3" key="1">
    <citation type="submission" date="2015-08" db="EMBL/GenBank/DDBJ databases">
        <title>Genome sequence of the strict anaerobe Clostridium homopropionicum LuHBu1 (DSM 5847T).</title>
        <authorList>
            <person name="Poehlein A."/>
            <person name="Beck M."/>
            <person name="Schiel-Bengelsdorf B."/>
            <person name="Bengelsdorf F.R."/>
            <person name="Daniel R."/>
            <person name="Duerre P."/>
        </authorList>
    </citation>
    <scope>NUCLEOTIDE SEQUENCE [LARGE SCALE GENOMIC DNA]</scope>
    <source>
        <strain evidence="3">DSM 5847</strain>
    </source>
</reference>
<dbReference type="Pfam" id="PF12146">
    <property type="entry name" value="Hydrolase_4"/>
    <property type="match status" value="1"/>
</dbReference>
<accession>A0A0L6Z6D3</accession>
<dbReference type="InterPro" id="IPR022742">
    <property type="entry name" value="Hydrolase_4"/>
</dbReference>
<protein>
    <submittedName>
        <fullName evidence="2">Lysophospholipase L2</fullName>
    </submittedName>
</protein>
<proteinExistence type="predicted"/>
<dbReference type="Proteomes" id="UP000037043">
    <property type="component" value="Unassembled WGS sequence"/>
</dbReference>
<evidence type="ECO:0000313" key="3">
    <source>
        <dbReference type="Proteomes" id="UP000037043"/>
    </source>
</evidence>
<dbReference type="InterPro" id="IPR029058">
    <property type="entry name" value="AB_hydrolase_fold"/>
</dbReference>
<evidence type="ECO:0000259" key="1">
    <source>
        <dbReference type="Pfam" id="PF12146"/>
    </source>
</evidence>
<name>A0A0L6Z6D3_9CLOT</name>
<comment type="caution">
    <text evidence="2">The sequence shown here is derived from an EMBL/GenBank/DDBJ whole genome shotgun (WGS) entry which is preliminary data.</text>
</comment>
<dbReference type="PATRIC" id="fig|1121318.3.peg.3419"/>
<dbReference type="EMBL" id="LHUR01000042">
    <property type="protein sequence ID" value="KOA18520.1"/>
    <property type="molecule type" value="Genomic_DNA"/>
</dbReference>
<evidence type="ECO:0000313" key="2">
    <source>
        <dbReference type="EMBL" id="KOA18520.1"/>
    </source>
</evidence>
<organism evidence="2 3">
    <name type="scientific">Clostridium homopropionicum DSM 5847</name>
    <dbReference type="NCBI Taxonomy" id="1121318"/>
    <lineage>
        <taxon>Bacteria</taxon>
        <taxon>Bacillati</taxon>
        <taxon>Bacillota</taxon>
        <taxon>Clostridia</taxon>
        <taxon>Eubacteriales</taxon>
        <taxon>Clostridiaceae</taxon>
        <taxon>Clostridium</taxon>
    </lineage>
</organism>
<dbReference type="STRING" id="36844.SAMN04488501_10158"/>
<gene>
    <name evidence="2" type="ORF">CLHOM_34220</name>
</gene>
<feature type="domain" description="Serine aminopeptidase S33" evidence="1">
    <location>
        <begin position="29"/>
        <end position="292"/>
    </location>
</feature>
<keyword evidence="3" id="KW-1185">Reference proteome</keyword>
<dbReference type="RefSeq" id="WP_052222856.1">
    <property type="nucleotide sequence ID" value="NZ_LHUR01000042.1"/>
</dbReference>
<dbReference type="Gene3D" id="3.40.50.1820">
    <property type="entry name" value="alpha/beta hydrolase"/>
    <property type="match status" value="1"/>
</dbReference>
<dbReference type="SUPFAM" id="SSF53474">
    <property type="entry name" value="alpha/beta-Hydrolases"/>
    <property type="match status" value="1"/>
</dbReference>